<feature type="transmembrane region" description="Helical" evidence="1">
    <location>
        <begin position="12"/>
        <end position="30"/>
    </location>
</feature>
<accession>A0A543CNE5</accession>
<feature type="transmembrane region" description="Helical" evidence="1">
    <location>
        <begin position="61"/>
        <end position="79"/>
    </location>
</feature>
<keyword evidence="1" id="KW-1133">Transmembrane helix</keyword>
<keyword evidence="1" id="KW-0812">Transmembrane</keyword>
<name>A0A543CNE5_9ACTN</name>
<proteinExistence type="predicted"/>
<evidence type="ECO:0000256" key="1">
    <source>
        <dbReference type="SAM" id="Phobius"/>
    </source>
</evidence>
<evidence type="ECO:0000313" key="2">
    <source>
        <dbReference type="EMBL" id="TQL98603.1"/>
    </source>
</evidence>
<dbReference type="RefSeq" id="WP_141957181.1">
    <property type="nucleotide sequence ID" value="NZ_VFOZ01000001.1"/>
</dbReference>
<evidence type="ECO:0000313" key="3">
    <source>
        <dbReference type="Proteomes" id="UP000316096"/>
    </source>
</evidence>
<reference evidence="2 3" key="1">
    <citation type="submission" date="2019-06" db="EMBL/GenBank/DDBJ databases">
        <title>Sequencing the genomes of 1000 actinobacteria strains.</title>
        <authorList>
            <person name="Klenk H.-P."/>
        </authorList>
    </citation>
    <scope>NUCLEOTIDE SEQUENCE [LARGE SCALE GENOMIC DNA]</scope>
    <source>
        <strain evidence="2 3">DSM 102200</strain>
    </source>
</reference>
<dbReference type="EMBL" id="VFOZ01000001">
    <property type="protein sequence ID" value="TQL98603.1"/>
    <property type="molecule type" value="Genomic_DNA"/>
</dbReference>
<sequence>MPTHPVYRAARSVVFATVCVGLAITGHMMVSHAAVPVPAAVGGLVALTVIGIALTGTERSLATILTGLLGGQFMLHAVFTAAQQGQHLEHGHAMGSSSGAAAMTFVHVAAAVVSSWWLRRGERAVWALARRIAAVLLRPARALRAPSLPMSAAPFPGVPAAVHGIRGTVLRHVVVRRGPPSPSTALG</sequence>
<feature type="transmembrane region" description="Helical" evidence="1">
    <location>
        <begin position="99"/>
        <end position="118"/>
    </location>
</feature>
<keyword evidence="1" id="KW-0472">Membrane</keyword>
<dbReference type="Proteomes" id="UP000316096">
    <property type="component" value="Unassembled WGS sequence"/>
</dbReference>
<organism evidence="2 3">
    <name type="scientific">Actinoallomurus bryophytorum</name>
    <dbReference type="NCBI Taxonomy" id="1490222"/>
    <lineage>
        <taxon>Bacteria</taxon>
        <taxon>Bacillati</taxon>
        <taxon>Actinomycetota</taxon>
        <taxon>Actinomycetes</taxon>
        <taxon>Streptosporangiales</taxon>
        <taxon>Thermomonosporaceae</taxon>
        <taxon>Actinoallomurus</taxon>
    </lineage>
</organism>
<dbReference type="AlphaFoldDB" id="A0A543CNE5"/>
<protein>
    <submittedName>
        <fullName evidence="2">Uncharacterized protein</fullName>
    </submittedName>
</protein>
<feature type="transmembrane region" description="Helical" evidence="1">
    <location>
        <begin position="36"/>
        <end position="54"/>
    </location>
</feature>
<keyword evidence="3" id="KW-1185">Reference proteome</keyword>
<dbReference type="OrthoDB" id="5191668at2"/>
<comment type="caution">
    <text evidence="2">The sequence shown here is derived from an EMBL/GenBank/DDBJ whole genome shotgun (WGS) entry which is preliminary data.</text>
</comment>
<gene>
    <name evidence="2" type="ORF">FB559_4230</name>
</gene>